<sequence>MLENLNNKLQNKLSDFNPWTNVYGFCRSLIGFATLVTLLFNDISIFLRPVAGVEKYPFCTNSFSLFCLVPNDYLYLNLLKWACILLLVLVVIGWRPRFTGVLHYYILYSIQNAATSIDGGEQIGTVITLLLIPITLLDSRKWHWENVKGKEDVVSVYKNVTVYCVWMAIRFQMCFLYASAAITRLKNIEWKNGTALYYFFNDAMLGLPDGLKSILEPILTSWLVVIPTWGTTIVELLLFAALFTPKKHWKYYLYLGISLHAGIALFLGLFSFSLIMIGCLILYLHPINKPLSFKKSKKRLKVLNEKIS</sequence>
<feature type="domain" description="HTTM-like" evidence="6">
    <location>
        <begin position="15"/>
        <end position="288"/>
    </location>
</feature>
<dbReference type="HOGENOM" id="CLU_063685_0_0_9"/>
<comment type="caution">
    <text evidence="7">The sequence shown here is derived from an EMBL/GenBank/DDBJ whole genome shotgun (WGS) entry which is preliminary data.</text>
</comment>
<gene>
    <name evidence="7" type="ORF">IIG_05225</name>
</gene>
<dbReference type="GO" id="GO:0012505">
    <property type="term" value="C:endomembrane system"/>
    <property type="evidence" value="ECO:0007669"/>
    <property type="project" value="UniProtKB-SubCell"/>
</dbReference>
<dbReference type="SMART" id="SM00752">
    <property type="entry name" value="HTTM"/>
    <property type="match status" value="1"/>
</dbReference>
<feature type="transmembrane region" description="Helical" evidence="5">
    <location>
        <begin position="221"/>
        <end position="244"/>
    </location>
</feature>
<dbReference type="InterPro" id="IPR023894">
    <property type="entry name" value="Sporulation_SdpB"/>
</dbReference>
<keyword evidence="3 5" id="KW-1133">Transmembrane helix</keyword>
<name>J8HG37_BACCE</name>
<dbReference type="InterPro" id="IPR011020">
    <property type="entry name" value="HTTM-like"/>
</dbReference>
<evidence type="ECO:0000313" key="8">
    <source>
        <dbReference type="Proteomes" id="UP000006960"/>
    </source>
</evidence>
<evidence type="ECO:0000256" key="2">
    <source>
        <dbReference type="ARBA" id="ARBA00022692"/>
    </source>
</evidence>
<dbReference type="Proteomes" id="UP000006960">
    <property type="component" value="Unassembled WGS sequence"/>
</dbReference>
<keyword evidence="2 5" id="KW-0812">Transmembrane</keyword>
<evidence type="ECO:0000313" key="7">
    <source>
        <dbReference type="EMBL" id="EJR26668.1"/>
    </source>
</evidence>
<evidence type="ECO:0000256" key="4">
    <source>
        <dbReference type="ARBA" id="ARBA00023136"/>
    </source>
</evidence>
<evidence type="ECO:0000256" key="5">
    <source>
        <dbReference type="SAM" id="Phobius"/>
    </source>
</evidence>
<protein>
    <submittedName>
        <fullName evidence="7">SdpB family antimicrobial peptide system protein</fullName>
    </submittedName>
</protein>
<dbReference type="RefSeq" id="WP_002166919.1">
    <property type="nucleotide sequence ID" value="NZ_JH792313.1"/>
</dbReference>
<feature type="transmembrane region" description="Helical" evidence="5">
    <location>
        <begin position="251"/>
        <end position="284"/>
    </location>
</feature>
<dbReference type="InterPro" id="IPR052964">
    <property type="entry name" value="Sporulation_signal_mat"/>
</dbReference>
<reference evidence="7 8" key="1">
    <citation type="submission" date="2012-04" db="EMBL/GenBank/DDBJ databases">
        <title>The Genome Sequence of Bacillus cereus VD048.</title>
        <authorList>
            <consortium name="The Broad Institute Genome Sequencing Platform"/>
            <consortium name="The Broad Institute Genome Sequencing Center for Infectious Disease"/>
            <person name="Feldgarden M."/>
            <person name="Van der Auwera G.A."/>
            <person name="Mahillon J."/>
            <person name="Duprez V."/>
            <person name="Timmery S."/>
            <person name="Mattelet C."/>
            <person name="Dierick K."/>
            <person name="Sun M."/>
            <person name="Yu Z."/>
            <person name="Zhu L."/>
            <person name="Hu X."/>
            <person name="Shank E.B."/>
            <person name="Swiecicka I."/>
            <person name="Hansen B.M."/>
            <person name="Andrup L."/>
            <person name="Young S.K."/>
            <person name="Zeng Q."/>
            <person name="Gargeya S."/>
            <person name="Fitzgerald M."/>
            <person name="Haas B."/>
            <person name="Abouelleil A."/>
            <person name="Alvarado L."/>
            <person name="Arachchi H.M."/>
            <person name="Berlin A."/>
            <person name="Chapman S.B."/>
            <person name="Goldberg J."/>
            <person name="Griggs A."/>
            <person name="Gujja S."/>
            <person name="Hansen M."/>
            <person name="Howarth C."/>
            <person name="Imamovic A."/>
            <person name="Larimer J."/>
            <person name="McCowen C."/>
            <person name="Montmayeur A."/>
            <person name="Murphy C."/>
            <person name="Neiman D."/>
            <person name="Pearson M."/>
            <person name="Priest M."/>
            <person name="Roberts A."/>
            <person name="Saif S."/>
            <person name="Shea T."/>
            <person name="Sisk P."/>
            <person name="Sykes S."/>
            <person name="Wortman J."/>
            <person name="Nusbaum C."/>
            <person name="Birren B."/>
        </authorList>
    </citation>
    <scope>NUCLEOTIDE SEQUENCE [LARGE SCALE GENOMIC DNA]</scope>
    <source>
        <strain evidence="7 8">VD048</strain>
    </source>
</reference>
<dbReference type="PANTHER" id="PTHR39535:SF2">
    <property type="entry name" value="HTTM DOMAIN-CONTAINING PROTEIN"/>
    <property type="match status" value="1"/>
</dbReference>
<feature type="transmembrane region" description="Helical" evidence="5">
    <location>
        <begin position="20"/>
        <end position="40"/>
    </location>
</feature>
<dbReference type="EMBL" id="AHEU01000045">
    <property type="protein sequence ID" value="EJR26668.1"/>
    <property type="molecule type" value="Genomic_DNA"/>
</dbReference>
<organism evidence="7 8">
    <name type="scientific">Bacillus cereus VD048</name>
    <dbReference type="NCBI Taxonomy" id="1053226"/>
    <lineage>
        <taxon>Bacteria</taxon>
        <taxon>Bacillati</taxon>
        <taxon>Bacillota</taxon>
        <taxon>Bacilli</taxon>
        <taxon>Bacillales</taxon>
        <taxon>Bacillaceae</taxon>
        <taxon>Bacillus</taxon>
        <taxon>Bacillus cereus group</taxon>
    </lineage>
</organism>
<evidence type="ECO:0000256" key="3">
    <source>
        <dbReference type="ARBA" id="ARBA00022989"/>
    </source>
</evidence>
<evidence type="ECO:0000256" key="1">
    <source>
        <dbReference type="ARBA" id="ARBA00004127"/>
    </source>
</evidence>
<dbReference type="NCBIfam" id="TIGR04033">
    <property type="entry name" value="export_SdpB"/>
    <property type="match status" value="1"/>
</dbReference>
<accession>J8HG37</accession>
<keyword evidence="4 5" id="KW-0472">Membrane</keyword>
<dbReference type="PANTHER" id="PTHR39535">
    <property type="entry name" value="SPORULATION-DELAYING PROTEIN SDPB"/>
    <property type="match status" value="1"/>
</dbReference>
<feature type="transmembrane region" description="Helical" evidence="5">
    <location>
        <begin position="73"/>
        <end position="94"/>
    </location>
</feature>
<dbReference type="PATRIC" id="fig|1053226.3.peg.5316"/>
<proteinExistence type="predicted"/>
<dbReference type="AlphaFoldDB" id="J8HG37"/>
<evidence type="ECO:0000259" key="6">
    <source>
        <dbReference type="SMART" id="SM00752"/>
    </source>
</evidence>
<comment type="subcellular location">
    <subcellularLocation>
        <location evidence="1">Endomembrane system</location>
        <topology evidence="1">Multi-pass membrane protein</topology>
    </subcellularLocation>
</comment>